<protein>
    <submittedName>
        <fullName evidence="9">Acyl-coa dehydrogenase</fullName>
    </submittedName>
</protein>
<evidence type="ECO:0000256" key="6">
    <source>
        <dbReference type="ARBA" id="ARBA00047882"/>
    </source>
</evidence>
<dbReference type="GO" id="GO:0051793">
    <property type="term" value="P:medium-chain fatty acid catabolic process"/>
    <property type="evidence" value="ECO:0007669"/>
    <property type="project" value="TreeGrafter"/>
</dbReference>
<evidence type="ECO:0000313" key="10">
    <source>
        <dbReference type="EnsemblMetazoa" id="ADAC005257-PA"/>
    </source>
</evidence>
<dbReference type="Pfam" id="PF00441">
    <property type="entry name" value="Acyl-CoA_dh_1"/>
    <property type="match status" value="1"/>
</dbReference>
<dbReference type="InterPro" id="IPR036250">
    <property type="entry name" value="AcylCo_DH-like_C"/>
</dbReference>
<dbReference type="OMA" id="NYDKMGV"/>
<keyword evidence="4" id="KW-0274">FAD</keyword>
<dbReference type="PROSITE" id="PS00072">
    <property type="entry name" value="ACYL_COA_DH_1"/>
    <property type="match status" value="1"/>
</dbReference>
<dbReference type="PROSITE" id="PS00073">
    <property type="entry name" value="ACYL_COA_DH_2"/>
    <property type="match status" value="1"/>
</dbReference>
<dbReference type="EMBL" id="ADMH02001313">
    <property type="protein sequence ID" value="ETN63036.1"/>
    <property type="molecule type" value="Genomic_DNA"/>
</dbReference>
<dbReference type="Gene3D" id="2.40.110.10">
    <property type="entry name" value="Butyryl-CoA Dehydrogenase, subunit A, domain 2"/>
    <property type="match status" value="2"/>
</dbReference>
<dbReference type="HOGENOM" id="CLU_018204_0_2_1"/>
<dbReference type="FunFam" id="1.20.140.10:FF:000011">
    <property type="entry name" value="Medium-chain specific acyl-CoA dehydrogenase, mitochondrial"/>
    <property type="match status" value="1"/>
</dbReference>
<proteinExistence type="inferred from homology"/>
<keyword evidence="5" id="KW-0560">Oxidoreductase</keyword>
<dbReference type="SUPFAM" id="SSF47203">
    <property type="entry name" value="Acyl-CoA dehydrogenase C-terminal domain-like"/>
    <property type="match status" value="1"/>
</dbReference>
<dbReference type="Pfam" id="PF02771">
    <property type="entry name" value="Acyl-CoA_dh_N"/>
    <property type="match status" value="1"/>
</dbReference>
<dbReference type="PANTHER" id="PTHR48083:SF2">
    <property type="entry name" value="MEDIUM-CHAIN SPECIFIC ACYL-COA DEHYDROGENASE, MITOCHONDRIAL"/>
    <property type="match status" value="1"/>
</dbReference>
<dbReference type="FunFam" id="1.10.540.10:FF:000010">
    <property type="entry name" value="Medium-chain specific acyl-CoA dehydrogenase, mitochondrial"/>
    <property type="match status" value="1"/>
</dbReference>
<dbReference type="InterPro" id="IPR009100">
    <property type="entry name" value="AcylCoA_DH/oxidase_NM_dom_sf"/>
</dbReference>
<dbReference type="STRING" id="43151.W5JG38"/>
<sequence length="395" mass="42888">MAMSQFMRLAARPATVCRALSSKAAPALEVSPTGPCFALSDEQREIVELTKKFVREEIIPVAAHHDRTGEYPWEIIKKAWELGLTNSHIPADIGGTEMSIVTSCLVAEQFAYGCTGIMTAIEASGLGQTPVIIAGNKEQKKKYLGRLLEEPLVAAYCVTEPGAGSDVNGVRTRAERKGDEYILNGQKDAFTGFIVERDTPGLTPGRKEQNMGQRASDTRGITFEDVRVPKENVLIGEGAGFKIAMGTFDKTRPPVAAGAVGLAQRCLDEALKYALERKTFGVPIAAHQAVSFMLADMAIGVETARLITMKSAYEVDQGRRNSYYASIAKCYASDIANKIASDAVQVFGGNGFNSEYPVEKLMRDAKIYQIYEGTSQIQRLIISRNMIEAAKQGGI</sequence>
<dbReference type="InterPro" id="IPR037069">
    <property type="entry name" value="AcylCoA_DH/ox_N_sf"/>
</dbReference>
<dbReference type="InterPro" id="IPR050741">
    <property type="entry name" value="Acyl-CoA_dehydrogenase"/>
</dbReference>
<reference evidence="9" key="3">
    <citation type="journal article" date="2013" name="Nucleic Acids Res.">
        <title>The genome of Anopheles darlingi, the main neotropical malaria vector.</title>
        <authorList>
            <person name="Marinotti O."/>
            <person name="Cerqueira G.C."/>
            <person name="de Almeida L.G."/>
            <person name="Ferro M.I."/>
            <person name="Loreto E.L."/>
            <person name="Zaha A."/>
            <person name="Teixeira S.M."/>
            <person name="Wespiser A.R."/>
            <person name="Almeida E Silva A."/>
            <person name="Schlindwein A.D."/>
            <person name="Pacheco A.C."/>
            <person name="Silva A.L."/>
            <person name="Graveley B.R."/>
            <person name="Walenz B.P."/>
            <person name="Lima Bde A."/>
            <person name="Ribeiro C.A."/>
            <person name="Nunes-Silva C.G."/>
            <person name="de Carvalho C.R."/>
            <person name="Soares C.M."/>
            <person name="de Menezes C.B."/>
            <person name="Matiolli C."/>
            <person name="Caffrey D."/>
            <person name="Araujo D.A."/>
            <person name="de Oliveira D.M."/>
            <person name="Golenbock D."/>
            <person name="Grisard E.C."/>
            <person name="Fantinatti-Garboggini F."/>
            <person name="de Carvalho F.M."/>
            <person name="Barcellos F.G."/>
            <person name="Prosdocimi F."/>
            <person name="May G."/>
            <person name="Azevedo Junior G.M."/>
            <person name="Guimaraes G.M."/>
            <person name="Goldman G.H."/>
            <person name="Padilha I.Q."/>
            <person name="Batista Jda S."/>
            <person name="Ferro J.A."/>
            <person name="Ribeiro J.M."/>
            <person name="Fietto J.L."/>
            <person name="Dabbas K.M."/>
            <person name="Cerdeira L."/>
            <person name="Agnez-Lima L.F."/>
            <person name="Brocchi M."/>
            <person name="de Carvalho M.O."/>
            <person name="Teixeira Mde M."/>
            <person name="Diniz Maia Mde M."/>
            <person name="Goldman M.H."/>
            <person name="Cruz Schneider M.P."/>
            <person name="Felipe M.S."/>
            <person name="Hungria M."/>
            <person name="Nicolas M.F."/>
            <person name="Pereira M."/>
            <person name="Montes M.A."/>
            <person name="Cantao M.E."/>
            <person name="Vincentz M."/>
            <person name="Rafael M.S."/>
            <person name="Silverman N."/>
            <person name="Stoco P.H."/>
            <person name="Souza R.C."/>
            <person name="Vicentini R."/>
            <person name="Gazzinelli R.T."/>
            <person name="Neves Rde O."/>
            <person name="Silva R."/>
            <person name="Astolfi-Filho S."/>
            <person name="Maciel T.E."/>
            <person name="Urmenyi T.P."/>
            <person name="Tadei W.P."/>
            <person name="Camargo E.P."/>
            <person name="de Vasconcelos A.T."/>
        </authorList>
    </citation>
    <scope>NUCLEOTIDE SEQUENCE</scope>
</reference>
<reference evidence="9" key="2">
    <citation type="submission" date="2010-05" db="EMBL/GenBank/DDBJ databases">
        <authorList>
            <person name="Almeida L.G."/>
            <person name="Nicolas M.F."/>
            <person name="Souza R.C."/>
            <person name="Vasconcelos A.T.R."/>
        </authorList>
    </citation>
    <scope>NUCLEOTIDE SEQUENCE</scope>
</reference>
<comment type="cofactor">
    <cofactor evidence="1">
        <name>FAD</name>
        <dbReference type="ChEBI" id="CHEBI:57692"/>
    </cofactor>
</comment>
<dbReference type="EnsemblMetazoa" id="ADAC005257-RA">
    <property type="protein sequence ID" value="ADAC005257-PA"/>
    <property type="gene ID" value="ADAC005257"/>
</dbReference>
<evidence type="ECO:0000313" key="11">
    <source>
        <dbReference type="Proteomes" id="UP000000673"/>
    </source>
</evidence>
<keyword evidence="3" id="KW-0285">Flavoprotein</keyword>
<dbReference type="InterPro" id="IPR009075">
    <property type="entry name" value="AcylCo_DH/oxidase_C"/>
</dbReference>
<evidence type="ECO:0000313" key="9">
    <source>
        <dbReference type="EMBL" id="ETN63036.1"/>
    </source>
</evidence>
<evidence type="ECO:0000259" key="7">
    <source>
        <dbReference type="Pfam" id="PF00441"/>
    </source>
</evidence>
<evidence type="ECO:0000256" key="5">
    <source>
        <dbReference type="ARBA" id="ARBA00023002"/>
    </source>
</evidence>
<dbReference type="eggNOG" id="KOG0140">
    <property type="taxonomic scope" value="Eukaryota"/>
</dbReference>
<evidence type="ECO:0000256" key="2">
    <source>
        <dbReference type="ARBA" id="ARBA00009347"/>
    </source>
</evidence>
<gene>
    <name evidence="9" type="ORF">AND_005257</name>
</gene>
<feature type="domain" description="Acyl-CoA dehydrogenase/oxidase N-terminal" evidence="8">
    <location>
        <begin position="40"/>
        <end position="149"/>
    </location>
</feature>
<dbReference type="GO" id="GO:0050660">
    <property type="term" value="F:flavin adenine dinucleotide binding"/>
    <property type="evidence" value="ECO:0007669"/>
    <property type="project" value="InterPro"/>
</dbReference>
<comment type="similarity">
    <text evidence="2">Belongs to the acyl-CoA dehydrogenase family.</text>
</comment>
<dbReference type="SUPFAM" id="SSF56645">
    <property type="entry name" value="Acyl-CoA dehydrogenase NM domain-like"/>
    <property type="match status" value="1"/>
</dbReference>
<keyword evidence="11" id="KW-1185">Reference proteome</keyword>
<dbReference type="InterPro" id="IPR006089">
    <property type="entry name" value="Acyl-CoA_DH_CS"/>
</dbReference>
<evidence type="ECO:0000256" key="4">
    <source>
        <dbReference type="ARBA" id="ARBA00022827"/>
    </source>
</evidence>
<dbReference type="Gene3D" id="1.10.540.10">
    <property type="entry name" value="Acyl-CoA dehydrogenase/oxidase, N-terminal domain"/>
    <property type="match status" value="1"/>
</dbReference>
<dbReference type="FunCoup" id="W5JG38">
    <property type="interactions" value="539"/>
</dbReference>
<organism evidence="9">
    <name type="scientific">Anopheles darlingi</name>
    <name type="common">Mosquito</name>
    <dbReference type="NCBI Taxonomy" id="43151"/>
    <lineage>
        <taxon>Eukaryota</taxon>
        <taxon>Metazoa</taxon>
        <taxon>Ecdysozoa</taxon>
        <taxon>Arthropoda</taxon>
        <taxon>Hexapoda</taxon>
        <taxon>Insecta</taxon>
        <taxon>Pterygota</taxon>
        <taxon>Neoptera</taxon>
        <taxon>Endopterygota</taxon>
        <taxon>Diptera</taxon>
        <taxon>Nematocera</taxon>
        <taxon>Culicoidea</taxon>
        <taxon>Culicidae</taxon>
        <taxon>Anophelinae</taxon>
        <taxon>Anopheles</taxon>
    </lineage>
</organism>
<dbReference type="GO" id="GO:0005739">
    <property type="term" value="C:mitochondrion"/>
    <property type="evidence" value="ECO:0007669"/>
    <property type="project" value="TreeGrafter"/>
</dbReference>
<reference evidence="10" key="4">
    <citation type="submission" date="2015-06" db="UniProtKB">
        <authorList>
            <consortium name="EnsemblMetazoa"/>
        </authorList>
    </citation>
    <scope>IDENTIFICATION</scope>
</reference>
<dbReference type="VEuPathDB" id="VectorBase:ADAR2_008373"/>
<dbReference type="Proteomes" id="UP000000673">
    <property type="component" value="Unassembled WGS sequence"/>
</dbReference>
<dbReference type="InterPro" id="IPR013786">
    <property type="entry name" value="AcylCoA_DH/ox_N"/>
</dbReference>
<dbReference type="InterPro" id="IPR046373">
    <property type="entry name" value="Acyl-CoA_Oxase/DH_mid-dom_sf"/>
</dbReference>
<accession>W5JG38</accession>
<comment type="catalytic activity">
    <reaction evidence="6">
        <text>a medium-chain 2,3-saturated fatty acyl-CoA + oxidized [electron-transfer flavoprotein] + H(+) = a medium-chain (2E)-enoyl-CoA + reduced [electron-transfer flavoprotein]</text>
        <dbReference type="Rhea" id="RHEA:14477"/>
        <dbReference type="Rhea" id="RHEA-COMP:10685"/>
        <dbReference type="Rhea" id="RHEA-COMP:10686"/>
        <dbReference type="ChEBI" id="CHEBI:15378"/>
        <dbReference type="ChEBI" id="CHEBI:57692"/>
        <dbReference type="ChEBI" id="CHEBI:58307"/>
        <dbReference type="ChEBI" id="CHEBI:83723"/>
        <dbReference type="ChEBI" id="CHEBI:83726"/>
        <dbReference type="EC" id="1.3.8.7"/>
    </reaction>
</comment>
<dbReference type="AlphaFoldDB" id="W5JG38"/>
<evidence type="ECO:0000259" key="8">
    <source>
        <dbReference type="Pfam" id="PF02771"/>
    </source>
</evidence>
<dbReference type="GO" id="GO:0070991">
    <property type="term" value="F:medium-chain fatty acyl-CoA dehydrogenase activity"/>
    <property type="evidence" value="ECO:0007669"/>
    <property type="project" value="UniProtKB-EC"/>
</dbReference>
<reference evidence="9 11" key="1">
    <citation type="journal article" date="2010" name="BMC Genomics">
        <title>Combination of measures distinguishes pre-miRNAs from other stem-loops in the genome of the newly sequenced Anopheles darlingi.</title>
        <authorList>
            <person name="Mendes N.D."/>
            <person name="Freitas A.T."/>
            <person name="Vasconcelos A.T."/>
            <person name="Sagot M.F."/>
        </authorList>
    </citation>
    <scope>NUCLEOTIDE SEQUENCE</scope>
</reference>
<evidence type="ECO:0000256" key="3">
    <source>
        <dbReference type="ARBA" id="ARBA00022630"/>
    </source>
</evidence>
<dbReference type="Gene3D" id="1.20.140.10">
    <property type="entry name" value="Butyryl-CoA Dehydrogenase, subunit A, domain 3"/>
    <property type="match status" value="1"/>
</dbReference>
<feature type="domain" description="Acyl-CoA dehydrogenase/oxidase C-terminal" evidence="7">
    <location>
        <begin position="238"/>
        <end position="386"/>
    </location>
</feature>
<evidence type="ECO:0000256" key="1">
    <source>
        <dbReference type="ARBA" id="ARBA00001974"/>
    </source>
</evidence>
<dbReference type="VEuPathDB" id="VectorBase:ADAC005257"/>
<dbReference type="PANTHER" id="PTHR48083">
    <property type="entry name" value="MEDIUM-CHAIN SPECIFIC ACYL-COA DEHYDROGENASE, MITOCHONDRIAL-RELATED"/>
    <property type="match status" value="1"/>
</dbReference>
<name>W5JG38_ANODA</name>